<protein>
    <recommendedName>
        <fullName evidence="8">Histidine decarboxylase</fullName>
        <ecNumber evidence="3">4.1.1.22</ecNumber>
    </recommendedName>
</protein>
<evidence type="ECO:0000256" key="7">
    <source>
        <dbReference type="ARBA" id="ARBA00023239"/>
    </source>
</evidence>
<dbReference type="InterPro" id="IPR015424">
    <property type="entry name" value="PyrdxlP-dep_Trfase"/>
</dbReference>
<dbReference type="GO" id="GO:0001694">
    <property type="term" value="P:histamine biosynthetic process"/>
    <property type="evidence" value="ECO:0007669"/>
    <property type="project" value="TreeGrafter"/>
</dbReference>
<dbReference type="PANTHER" id="PTHR11999">
    <property type="entry name" value="GROUP II PYRIDOXAL-5-PHOSPHATE DECARBOXYLASE"/>
    <property type="match status" value="1"/>
</dbReference>
<dbReference type="InterPro" id="IPR015421">
    <property type="entry name" value="PyrdxlP-dep_Trfase_major"/>
</dbReference>
<dbReference type="FunFam" id="1.20.1340.10:FF:000001">
    <property type="entry name" value="Histidine decarboxylase"/>
    <property type="match status" value="1"/>
</dbReference>
<dbReference type="EC" id="4.1.1.22" evidence="3"/>
<dbReference type="PRINTS" id="PR00800">
    <property type="entry name" value="YHDCRBOXLASE"/>
</dbReference>
<evidence type="ECO:0000313" key="11">
    <source>
        <dbReference type="Proteomes" id="UP000075901"/>
    </source>
</evidence>
<keyword evidence="4" id="KW-0127">Catecholamine biosynthesis</keyword>
<dbReference type="SUPFAM" id="SSF53383">
    <property type="entry name" value="PLP-dependent transferases"/>
    <property type="match status" value="1"/>
</dbReference>
<keyword evidence="5" id="KW-0210">Decarboxylase</keyword>
<dbReference type="GO" id="GO:0030170">
    <property type="term" value="F:pyridoxal phosphate binding"/>
    <property type="evidence" value="ECO:0007669"/>
    <property type="project" value="InterPro"/>
</dbReference>
<keyword evidence="7 9" id="KW-0456">Lyase</keyword>
<sequence length="263" mass="29287">MVDYIADYLQNIRERRVLPDVQPGYMRNLIPESAPLEGERWENIFADVERVIMPGITHWQSPHMHAYFPALNSFPSLLGDMLADAINCLGFTWASSPACTELESIVMNWLGKMIGLPDMFLHLPGISMGGGVIQTTASEATLVCLLAGRTMAIRRFHEHTPGLQDAEINARLVAYCSDQAHSSVEKAALIGLVRMRFIESDDQLSLRGDALRDAIEEDIKQGLIPFWVSMVGVWRSMTICASPSVVKCTDRAKNLLDEPVTEQ</sequence>
<evidence type="ECO:0000256" key="6">
    <source>
        <dbReference type="ARBA" id="ARBA00022898"/>
    </source>
</evidence>
<dbReference type="InterPro" id="IPR010977">
    <property type="entry name" value="Aromatic_deC"/>
</dbReference>
<name>A0A182SV89_9DIPT</name>
<dbReference type="InterPro" id="IPR002129">
    <property type="entry name" value="PyrdxlP-dep_de-COase"/>
</dbReference>
<accession>A0A182SV89</accession>
<reference evidence="11" key="1">
    <citation type="submission" date="2013-09" db="EMBL/GenBank/DDBJ databases">
        <title>The Genome Sequence of Anopheles maculatus species B.</title>
        <authorList>
            <consortium name="The Broad Institute Genomics Platform"/>
            <person name="Neafsey D.E."/>
            <person name="Besansky N."/>
            <person name="Howell P."/>
            <person name="Walton C."/>
            <person name="Young S.K."/>
            <person name="Zeng Q."/>
            <person name="Gargeya S."/>
            <person name="Fitzgerald M."/>
            <person name="Haas B."/>
            <person name="Abouelleil A."/>
            <person name="Allen A.W."/>
            <person name="Alvarado L."/>
            <person name="Arachchi H.M."/>
            <person name="Berlin A.M."/>
            <person name="Chapman S.B."/>
            <person name="Gainer-Dewar J."/>
            <person name="Goldberg J."/>
            <person name="Griggs A."/>
            <person name="Gujja S."/>
            <person name="Hansen M."/>
            <person name="Howarth C."/>
            <person name="Imamovic A."/>
            <person name="Ireland A."/>
            <person name="Larimer J."/>
            <person name="McCowan C."/>
            <person name="Murphy C."/>
            <person name="Pearson M."/>
            <person name="Poon T.W."/>
            <person name="Priest M."/>
            <person name="Roberts A."/>
            <person name="Saif S."/>
            <person name="Shea T."/>
            <person name="Sisk P."/>
            <person name="Sykes S."/>
            <person name="Wortman J."/>
            <person name="Nusbaum C."/>
            <person name="Birren B."/>
        </authorList>
    </citation>
    <scope>NUCLEOTIDE SEQUENCE [LARGE SCALE GENOMIC DNA]</scope>
    <source>
        <strain evidence="11">maculatus3</strain>
    </source>
</reference>
<organism evidence="10 11">
    <name type="scientific">Anopheles maculatus</name>
    <dbReference type="NCBI Taxonomy" id="74869"/>
    <lineage>
        <taxon>Eukaryota</taxon>
        <taxon>Metazoa</taxon>
        <taxon>Ecdysozoa</taxon>
        <taxon>Arthropoda</taxon>
        <taxon>Hexapoda</taxon>
        <taxon>Insecta</taxon>
        <taxon>Pterygota</taxon>
        <taxon>Neoptera</taxon>
        <taxon>Endopterygota</taxon>
        <taxon>Diptera</taxon>
        <taxon>Nematocera</taxon>
        <taxon>Culicoidea</taxon>
        <taxon>Culicidae</taxon>
        <taxon>Anophelinae</taxon>
        <taxon>Anopheles</taxon>
        <taxon>Anopheles maculatus group</taxon>
    </lineage>
</organism>
<evidence type="ECO:0000256" key="4">
    <source>
        <dbReference type="ARBA" id="ARBA00022584"/>
    </source>
</evidence>
<comment type="cofactor">
    <cofactor evidence="1 9">
        <name>pyridoxal 5'-phosphate</name>
        <dbReference type="ChEBI" id="CHEBI:597326"/>
    </cofactor>
</comment>
<evidence type="ECO:0000256" key="5">
    <source>
        <dbReference type="ARBA" id="ARBA00022793"/>
    </source>
</evidence>
<evidence type="ECO:0000256" key="3">
    <source>
        <dbReference type="ARBA" id="ARBA00012320"/>
    </source>
</evidence>
<dbReference type="PANTHER" id="PTHR11999:SF68">
    <property type="entry name" value="HISTIDINE DECARBOXYLASE"/>
    <property type="match status" value="1"/>
</dbReference>
<dbReference type="GO" id="GO:0006548">
    <property type="term" value="P:L-histidine catabolic process"/>
    <property type="evidence" value="ECO:0007669"/>
    <property type="project" value="TreeGrafter"/>
</dbReference>
<dbReference type="Gene3D" id="3.40.640.10">
    <property type="entry name" value="Type I PLP-dependent aspartate aminotransferase-like (Major domain)"/>
    <property type="match status" value="1"/>
</dbReference>
<evidence type="ECO:0000256" key="1">
    <source>
        <dbReference type="ARBA" id="ARBA00001933"/>
    </source>
</evidence>
<dbReference type="EnsemblMetazoa" id="AMAM014124-RA">
    <property type="protein sequence ID" value="AMAM014124-PA"/>
    <property type="gene ID" value="AMAM014124"/>
</dbReference>
<keyword evidence="6 9" id="KW-0663">Pyridoxal phosphate</keyword>
<keyword evidence="11" id="KW-1185">Reference proteome</keyword>
<dbReference type="GO" id="GO:0004398">
    <property type="term" value="F:histidine decarboxylase activity"/>
    <property type="evidence" value="ECO:0007669"/>
    <property type="project" value="UniProtKB-EC"/>
</dbReference>
<comment type="similarity">
    <text evidence="9">Belongs to the group II decarboxylase family.</text>
</comment>
<dbReference type="GO" id="GO:0042423">
    <property type="term" value="P:catecholamine biosynthetic process"/>
    <property type="evidence" value="ECO:0007669"/>
    <property type="project" value="UniProtKB-KW"/>
</dbReference>
<dbReference type="GO" id="GO:0005737">
    <property type="term" value="C:cytoplasm"/>
    <property type="evidence" value="ECO:0007669"/>
    <property type="project" value="TreeGrafter"/>
</dbReference>
<dbReference type="Proteomes" id="UP000075901">
    <property type="component" value="Unassembled WGS sequence"/>
</dbReference>
<dbReference type="Pfam" id="PF00282">
    <property type="entry name" value="Pyridoxal_deC"/>
    <property type="match status" value="1"/>
</dbReference>
<dbReference type="Gene3D" id="1.20.1340.10">
    <property type="entry name" value="dopa decarboxylase, N-terminal domain"/>
    <property type="match status" value="1"/>
</dbReference>
<evidence type="ECO:0000256" key="2">
    <source>
        <dbReference type="ARBA" id="ARBA00011738"/>
    </source>
</evidence>
<evidence type="ECO:0000256" key="9">
    <source>
        <dbReference type="RuleBase" id="RU000382"/>
    </source>
</evidence>
<dbReference type="VEuPathDB" id="VectorBase:AMAM014124"/>
<proteinExistence type="inferred from homology"/>
<evidence type="ECO:0000313" key="10">
    <source>
        <dbReference type="EnsemblMetazoa" id="AMAM014124-PA"/>
    </source>
</evidence>
<reference evidence="10" key="2">
    <citation type="submission" date="2020-05" db="UniProtKB">
        <authorList>
            <consortium name="EnsemblMetazoa"/>
        </authorList>
    </citation>
    <scope>IDENTIFICATION</scope>
    <source>
        <strain evidence="10">maculatus3</strain>
    </source>
</reference>
<evidence type="ECO:0000256" key="8">
    <source>
        <dbReference type="ARBA" id="ARBA00039946"/>
    </source>
</evidence>
<dbReference type="AlphaFoldDB" id="A0A182SV89"/>
<comment type="subunit">
    <text evidence="2">Homodimer.</text>
</comment>